<feature type="region of interest" description="Disordered" evidence="1">
    <location>
        <begin position="1"/>
        <end position="25"/>
    </location>
</feature>
<reference evidence="2" key="1">
    <citation type="submission" date="2021-02" db="EMBL/GenBank/DDBJ databases">
        <authorList>
            <person name="Dougan E. K."/>
            <person name="Rhodes N."/>
            <person name="Thang M."/>
            <person name="Chan C."/>
        </authorList>
    </citation>
    <scope>NUCLEOTIDE SEQUENCE</scope>
</reference>
<dbReference type="AlphaFoldDB" id="A0A812NDS0"/>
<dbReference type="OrthoDB" id="447622at2759"/>
<sequence length="414" mass="44439">MGKPPSKGKGPGRGYASQPAEAETVEDEEFLVRYAMSRRSLVATGPYALQTQRAPGREPSICAGQFSFDPATGAICDEAAPGKKLGRFAALSLDAEADFDLSRPLLDDRPCISIVSSEVMAEMQKPENAHAFFVLPSQFNGVEFPSHCSVVESIEEYKFDNTGGPAAQLAAHPAIGQFLLANAATQGRPHGISAVRKLLSLANAAMMEKGVTSQKQMFDVINGYLRLPVPNSDEAAAHALDALRLALPSLRLLVAFEVAALGLAPGRAEFSHAAHTVNLVYASAVPINAYVNGIGAVQKNFGDAQMQEFQSTVAKLFLLAQYFGSLRAAASWSRESGSRAKVFLMPLGGGVFRNPWESIVESIARAVDLLPSADLEVLDINILLLHGSTRGQSDSTSAQDRMRELLEYYKKLRA</sequence>
<evidence type="ECO:0000313" key="2">
    <source>
        <dbReference type="EMBL" id="CAE7287385.1"/>
    </source>
</evidence>
<accession>A0A812NDS0</accession>
<comment type="caution">
    <text evidence="2">The sequence shown here is derived from an EMBL/GenBank/DDBJ whole genome shotgun (WGS) entry which is preliminary data.</text>
</comment>
<evidence type="ECO:0000256" key="1">
    <source>
        <dbReference type="SAM" id="MobiDB-lite"/>
    </source>
</evidence>
<dbReference type="Proteomes" id="UP000604046">
    <property type="component" value="Unassembled WGS sequence"/>
</dbReference>
<evidence type="ECO:0000313" key="3">
    <source>
        <dbReference type="Proteomes" id="UP000604046"/>
    </source>
</evidence>
<dbReference type="PANTHER" id="PTHR35609">
    <property type="entry name" value="MACRO DOMAIN-CONTAINING PROTEIN"/>
    <property type="match status" value="1"/>
</dbReference>
<dbReference type="PANTHER" id="PTHR35609:SF1">
    <property type="entry name" value="MACRO DOMAIN-CONTAINING PROTEIN"/>
    <property type="match status" value="1"/>
</dbReference>
<keyword evidence="3" id="KW-1185">Reference proteome</keyword>
<proteinExistence type="predicted"/>
<gene>
    <name evidence="2" type="primary">SPBP8B7.23</name>
    <name evidence="2" type="ORF">SNAT2548_LOCUS15188</name>
</gene>
<dbReference type="EMBL" id="CAJNDS010001890">
    <property type="protein sequence ID" value="CAE7287385.1"/>
    <property type="molecule type" value="Genomic_DNA"/>
</dbReference>
<name>A0A812NDS0_9DINO</name>
<organism evidence="2 3">
    <name type="scientific">Symbiodinium natans</name>
    <dbReference type="NCBI Taxonomy" id="878477"/>
    <lineage>
        <taxon>Eukaryota</taxon>
        <taxon>Sar</taxon>
        <taxon>Alveolata</taxon>
        <taxon>Dinophyceae</taxon>
        <taxon>Suessiales</taxon>
        <taxon>Symbiodiniaceae</taxon>
        <taxon>Symbiodinium</taxon>
    </lineage>
</organism>
<protein>
    <submittedName>
        <fullName evidence="2">SPBP8B7.23 protein</fullName>
    </submittedName>
</protein>